<proteinExistence type="predicted"/>
<dbReference type="SUPFAM" id="SSF48403">
    <property type="entry name" value="Ankyrin repeat"/>
    <property type="match status" value="1"/>
</dbReference>
<feature type="chain" id="PRO_5020328964" evidence="4">
    <location>
        <begin position="23"/>
        <end position="270"/>
    </location>
</feature>
<dbReference type="PROSITE" id="PS50088">
    <property type="entry name" value="ANK_REPEAT"/>
    <property type="match status" value="2"/>
</dbReference>
<evidence type="ECO:0000313" key="6">
    <source>
        <dbReference type="Proteomes" id="UP000299580"/>
    </source>
</evidence>
<dbReference type="PANTHER" id="PTHR24198:SF165">
    <property type="entry name" value="ANKYRIN REPEAT-CONTAINING PROTEIN-RELATED"/>
    <property type="match status" value="1"/>
</dbReference>
<dbReference type="EMBL" id="CP034035">
    <property type="protein sequence ID" value="QCR07122.1"/>
    <property type="molecule type" value="Genomic_DNA"/>
</dbReference>
<keyword evidence="6" id="KW-1185">Reference proteome</keyword>
<dbReference type="Gene3D" id="1.25.40.20">
    <property type="entry name" value="Ankyrin repeat-containing domain"/>
    <property type="match status" value="1"/>
</dbReference>
<dbReference type="PROSITE" id="PS51257">
    <property type="entry name" value="PROKAR_LIPOPROTEIN"/>
    <property type="match status" value="1"/>
</dbReference>
<reference evidence="5 6" key="1">
    <citation type="submission" date="2018-11" db="EMBL/GenBank/DDBJ databases">
        <title>Genome sequences of Brenneria nigrifluens and Brenneria rubrifaciens.</title>
        <authorList>
            <person name="Poret-Peterson A.T."/>
            <person name="McClean A.E."/>
            <person name="Kluepfel D.A."/>
        </authorList>
    </citation>
    <scope>NUCLEOTIDE SEQUENCE [LARGE SCALE GENOMIC DNA]</scope>
    <source>
        <strain evidence="5 6">6D370</strain>
    </source>
</reference>
<dbReference type="OrthoDB" id="6263982at2"/>
<dbReference type="AlphaFoldDB" id="A0A4P8QJE2"/>
<accession>A0A4P8QJE2</accession>
<keyword evidence="4" id="KW-0732">Signal</keyword>
<dbReference type="PANTHER" id="PTHR24198">
    <property type="entry name" value="ANKYRIN REPEAT AND PROTEIN KINASE DOMAIN-CONTAINING PROTEIN"/>
    <property type="match status" value="1"/>
</dbReference>
<name>A0A4P8QJE2_9GAMM</name>
<evidence type="ECO:0000256" key="2">
    <source>
        <dbReference type="ARBA" id="ARBA00023043"/>
    </source>
</evidence>
<dbReference type="InterPro" id="IPR002110">
    <property type="entry name" value="Ankyrin_rpt"/>
</dbReference>
<dbReference type="SMART" id="SM00248">
    <property type="entry name" value="ANK"/>
    <property type="match status" value="3"/>
</dbReference>
<evidence type="ECO:0000256" key="3">
    <source>
        <dbReference type="PROSITE-ProRule" id="PRU00023"/>
    </source>
</evidence>
<keyword evidence="2 3" id="KW-0040">ANK repeat</keyword>
<protein>
    <submittedName>
        <fullName evidence="5">Ankyrin repeat domain-containing protein</fullName>
    </submittedName>
</protein>
<keyword evidence="1" id="KW-0677">Repeat</keyword>
<dbReference type="InterPro" id="IPR036770">
    <property type="entry name" value="Ankyrin_rpt-contain_sf"/>
</dbReference>
<sequence>MRRWFRLLLACVPLLTSCQAGGRSMQASELFEPPMAALLQSIQKGDEATAKHQLSQGLNLNIQGKEGVTPLLWLVYETQNKEAVKLALKLGADPNYKDGSGDSIVNRVSGVRDPDWLRVVLDAGGDPNSIGRRRQPAIFSAIGEERWADIKLLVERGADVNLKDGPGRNSALYAAYLDKYEIVYWLIEQGADTTIYDDTGSDLAFSVEDSLSIMSPQSPQYPWALKVKQLLQQRGVEFPPLSPAEVRARRAKGEPLRGVGSGYCWPVCRC</sequence>
<evidence type="ECO:0000256" key="4">
    <source>
        <dbReference type="SAM" id="SignalP"/>
    </source>
</evidence>
<organism evidence="5 6">
    <name type="scientific">Brenneria rubrifaciens</name>
    <dbReference type="NCBI Taxonomy" id="55213"/>
    <lineage>
        <taxon>Bacteria</taxon>
        <taxon>Pseudomonadati</taxon>
        <taxon>Pseudomonadota</taxon>
        <taxon>Gammaproteobacteria</taxon>
        <taxon>Enterobacterales</taxon>
        <taxon>Pectobacteriaceae</taxon>
        <taxon>Brenneria</taxon>
    </lineage>
</organism>
<dbReference type="Proteomes" id="UP000299580">
    <property type="component" value="Chromosome"/>
</dbReference>
<gene>
    <name evidence="5" type="ORF">EH207_00250</name>
</gene>
<feature type="repeat" description="ANK" evidence="3">
    <location>
        <begin position="66"/>
        <end position="99"/>
    </location>
</feature>
<evidence type="ECO:0000313" key="5">
    <source>
        <dbReference type="EMBL" id="QCR07122.1"/>
    </source>
</evidence>
<feature type="signal peptide" evidence="4">
    <location>
        <begin position="1"/>
        <end position="22"/>
    </location>
</feature>
<feature type="repeat" description="ANK" evidence="3">
    <location>
        <begin position="166"/>
        <end position="198"/>
    </location>
</feature>
<dbReference type="KEGG" id="brb:EH207_00250"/>
<evidence type="ECO:0000256" key="1">
    <source>
        <dbReference type="ARBA" id="ARBA00022737"/>
    </source>
</evidence>